<reference evidence="2 3" key="1">
    <citation type="submission" date="2016-04" db="EMBL/GenBank/DDBJ databases">
        <title>Complete genome sequence and analysis of deep-sea sediment isolate, Amycolatopsis sp. WP1.</title>
        <authorList>
            <person name="Wang H."/>
            <person name="Chen S."/>
            <person name="Wu Q."/>
        </authorList>
    </citation>
    <scope>NUCLEOTIDE SEQUENCE [LARGE SCALE GENOMIC DNA]</scope>
    <source>
        <strain evidence="2 3">WP1</strain>
    </source>
</reference>
<dbReference type="EMBL" id="CP015163">
    <property type="protein sequence ID" value="AXB42256.1"/>
    <property type="molecule type" value="Genomic_DNA"/>
</dbReference>
<evidence type="ECO:0000313" key="2">
    <source>
        <dbReference type="EMBL" id="AXB42256.1"/>
    </source>
</evidence>
<dbReference type="GO" id="GO:0016705">
    <property type="term" value="F:oxidoreductase activity, acting on paired donors, with incorporation or reduction of molecular oxygen"/>
    <property type="evidence" value="ECO:0007669"/>
    <property type="project" value="InterPro"/>
</dbReference>
<gene>
    <name evidence="2" type="ORF">A4R43_06690</name>
</gene>
<evidence type="ECO:0000256" key="1">
    <source>
        <dbReference type="ARBA" id="ARBA00010617"/>
    </source>
</evidence>
<dbReference type="PRINTS" id="PR00359">
    <property type="entry name" value="BP450"/>
</dbReference>
<dbReference type="PANTHER" id="PTHR46696:SF1">
    <property type="entry name" value="CYTOCHROME P450 YJIB-RELATED"/>
    <property type="match status" value="1"/>
</dbReference>
<dbReference type="GO" id="GO:0005506">
    <property type="term" value="F:iron ion binding"/>
    <property type="evidence" value="ECO:0007669"/>
    <property type="project" value="InterPro"/>
</dbReference>
<dbReference type="InterPro" id="IPR036396">
    <property type="entry name" value="Cyt_P450_sf"/>
</dbReference>
<dbReference type="InterPro" id="IPR002397">
    <property type="entry name" value="Cyt_P450_B"/>
</dbReference>
<dbReference type="AlphaFoldDB" id="A0A344L2I2"/>
<evidence type="ECO:0000313" key="3">
    <source>
        <dbReference type="Proteomes" id="UP000250434"/>
    </source>
</evidence>
<accession>A0A344L2I2</accession>
<dbReference type="OrthoDB" id="4133219at2"/>
<protein>
    <submittedName>
        <fullName evidence="2">Cytochrome</fullName>
    </submittedName>
</protein>
<name>A0A344L2I2_9PSEU</name>
<dbReference type="PANTHER" id="PTHR46696">
    <property type="entry name" value="P450, PUTATIVE (EUROFUNG)-RELATED"/>
    <property type="match status" value="1"/>
</dbReference>
<comment type="similarity">
    <text evidence="1">Belongs to the cytochrome P450 family.</text>
</comment>
<dbReference type="RefSeq" id="WP_113691526.1">
    <property type="nucleotide sequence ID" value="NZ_CP015163.1"/>
</dbReference>
<keyword evidence="3" id="KW-1185">Reference proteome</keyword>
<proteinExistence type="inferred from homology"/>
<dbReference type="GO" id="GO:0004497">
    <property type="term" value="F:monooxygenase activity"/>
    <property type="evidence" value="ECO:0007669"/>
    <property type="project" value="InterPro"/>
</dbReference>
<dbReference type="CDD" id="cd20623">
    <property type="entry name" value="CYP_unk"/>
    <property type="match status" value="1"/>
</dbReference>
<dbReference type="SUPFAM" id="SSF48264">
    <property type="entry name" value="Cytochrome P450"/>
    <property type="match status" value="1"/>
</dbReference>
<dbReference type="Gene3D" id="1.10.630.10">
    <property type="entry name" value="Cytochrome P450"/>
    <property type="match status" value="1"/>
</dbReference>
<sequence>MTEFRHTADPAWPPPAPVERVRLHGPQFEADPAKLYAAIRDEYGPVAPILLDGDIPAWFVSGYREMHQVTSDSQLFARDTRRWNQWDHVPADWPLLPYVAHNPSVMFTEGAEHRRRAGAISEALAAVDQFELGTHCERIADRLIDAFAGSGEADLVAQYALRIPLLAVAKLYGMPEAETPALVRDVAISLDVGPDAMNAHLRVQAAMRALVAYKRDYPGIDLPSQLLASPAGLSDEEIVQDLLVVTAAAQQPTANWIGNTLRLMLTDLRFAMTLSGGRGSVGQALNEVLWHDTPTQNFIGRFATRDTQLGGQRVRAGDLLVMGLAAANSDPLVRPESAGSPGSLGNHAHMSFGHGEHGCPYPAPEVAEVIARTTIEVLLDRLPDVSLAVPADALVWHPSVWMRGLESLPVTFTPTYVAGDPAPIGRAR</sequence>
<organism evidence="2 3">
    <name type="scientific">Amycolatopsis albispora</name>
    <dbReference type="NCBI Taxonomy" id="1804986"/>
    <lineage>
        <taxon>Bacteria</taxon>
        <taxon>Bacillati</taxon>
        <taxon>Actinomycetota</taxon>
        <taxon>Actinomycetes</taxon>
        <taxon>Pseudonocardiales</taxon>
        <taxon>Pseudonocardiaceae</taxon>
        <taxon>Amycolatopsis</taxon>
    </lineage>
</organism>
<dbReference type="Proteomes" id="UP000250434">
    <property type="component" value="Chromosome"/>
</dbReference>
<dbReference type="GO" id="GO:0020037">
    <property type="term" value="F:heme binding"/>
    <property type="evidence" value="ECO:0007669"/>
    <property type="project" value="InterPro"/>
</dbReference>
<dbReference type="KEGG" id="aab:A4R43_06690"/>